<keyword evidence="1" id="KW-0808">Transferase</keyword>
<evidence type="ECO:0000313" key="1">
    <source>
        <dbReference type="EMBL" id="WYW15299.1"/>
    </source>
</evidence>
<name>A0ACD5B7P8_9PSEU</name>
<keyword evidence="1" id="KW-0489">Methyltransferase</keyword>
<reference evidence="1" key="1">
    <citation type="submission" date="2023-10" db="EMBL/GenBank/DDBJ databases">
        <title>Whole genome sequencing of actinobacterial strain Amycolatopsis sp. (BCA-696) identifies the underlying plant growth-promoting genes.</title>
        <authorList>
            <person name="Gandham P."/>
            <person name="Vadla N."/>
            <person name="Saji A."/>
            <person name="Srinivas V."/>
            <person name="Ruperao P."/>
            <person name="Selvanayagam S."/>
            <person name="Saxena R.K."/>
            <person name="Rathore A."/>
            <person name="Gopalakrishnan S."/>
            <person name="Thakur V."/>
        </authorList>
    </citation>
    <scope>NUCLEOTIDE SEQUENCE</scope>
    <source>
        <strain evidence="1">BCA-696</strain>
    </source>
</reference>
<gene>
    <name evidence="1" type="ORF">LCL61_07000</name>
</gene>
<sequence>MNVLSLFAGIGGMDLGLERAGMTVVGQVEIDPFCRSVLAHHYPEVPRHDDVRTAVAWWESQSRPHVDLVAGGFPCQPVSLAGLGLAQEDERWLWPAMLDVIRAVGPEWVLWENVPGLRTRGLDIVHADLVRLGYRHRIGRIRACEVGAPQARARLLGVAHAPRLGRGTRRPGGPAGEAAHRHDQPPQGMARRTTPTWASAGHWASEPGVDRLVDGLPRELVEHHLRAYGNAIVPGVAEHVGRLIADAHALSGASTPLLAA</sequence>
<accession>A0ACD5B7P8</accession>
<evidence type="ECO:0000313" key="2">
    <source>
        <dbReference type="Proteomes" id="UP001456344"/>
    </source>
</evidence>
<protein>
    <submittedName>
        <fullName evidence="1">DNA cytosine methyltransferase</fullName>
    </submittedName>
</protein>
<keyword evidence="2" id="KW-1185">Reference proteome</keyword>
<organism evidence="1 2">
    <name type="scientific">Amycolatopsis coloradensis</name>
    <dbReference type="NCBI Taxonomy" id="76021"/>
    <lineage>
        <taxon>Bacteria</taxon>
        <taxon>Bacillati</taxon>
        <taxon>Actinomycetota</taxon>
        <taxon>Actinomycetes</taxon>
        <taxon>Pseudonocardiales</taxon>
        <taxon>Pseudonocardiaceae</taxon>
        <taxon>Amycolatopsis</taxon>
    </lineage>
</organism>
<dbReference type="Proteomes" id="UP001456344">
    <property type="component" value="Chromosome"/>
</dbReference>
<dbReference type="EMBL" id="CP150484">
    <property type="protein sequence ID" value="WYW15299.1"/>
    <property type="molecule type" value="Genomic_DNA"/>
</dbReference>
<proteinExistence type="predicted"/>